<evidence type="ECO:0000313" key="2">
    <source>
        <dbReference type="EMBL" id="GHA31788.1"/>
    </source>
</evidence>
<feature type="transmembrane region" description="Helical" evidence="1">
    <location>
        <begin position="100"/>
        <end position="120"/>
    </location>
</feature>
<gene>
    <name evidence="2" type="ORF">GCM10007103_11790</name>
</gene>
<keyword evidence="1" id="KW-1133">Transmembrane helix</keyword>
<keyword evidence="3" id="KW-1185">Reference proteome</keyword>
<reference evidence="2" key="2">
    <citation type="submission" date="2020-09" db="EMBL/GenBank/DDBJ databases">
        <authorList>
            <person name="Sun Q."/>
            <person name="Kim S."/>
        </authorList>
    </citation>
    <scope>NUCLEOTIDE SEQUENCE</scope>
    <source>
        <strain evidence="2">KCTC 12719</strain>
    </source>
</reference>
<comment type="caution">
    <text evidence="2">The sequence shown here is derived from an EMBL/GenBank/DDBJ whole genome shotgun (WGS) entry which is preliminary data.</text>
</comment>
<accession>A0A918SAU7</accession>
<dbReference type="AlphaFoldDB" id="A0A918SAU7"/>
<keyword evidence="1" id="KW-0812">Transmembrane</keyword>
<evidence type="ECO:0000313" key="3">
    <source>
        <dbReference type="Proteomes" id="UP000610456"/>
    </source>
</evidence>
<sequence length="145" mass="16441">MNGDNLKQKIESVFTQSTLSMGGKFTSQNEFIAFDKWSVMSWYVSNFKRKSAYLKGKIIESDKGTLVKLNFKPNTMLSVFPILSVLIGIITMIIAESTQFLIIGSIFILVGIFYYSMGIFSRNRLQNIFEKSIDVQIVSGELKVQ</sequence>
<keyword evidence="1" id="KW-0472">Membrane</keyword>
<protein>
    <submittedName>
        <fullName evidence="2">Uncharacterized protein</fullName>
    </submittedName>
</protein>
<dbReference type="EMBL" id="BMXB01000002">
    <property type="protein sequence ID" value="GHA31788.1"/>
    <property type="molecule type" value="Genomic_DNA"/>
</dbReference>
<reference evidence="2" key="1">
    <citation type="journal article" date="2014" name="Int. J. Syst. Evol. Microbiol.">
        <title>Complete genome sequence of Corynebacterium casei LMG S-19264T (=DSM 44701T), isolated from a smear-ripened cheese.</title>
        <authorList>
            <consortium name="US DOE Joint Genome Institute (JGI-PGF)"/>
            <person name="Walter F."/>
            <person name="Albersmeier A."/>
            <person name="Kalinowski J."/>
            <person name="Ruckert C."/>
        </authorList>
    </citation>
    <scope>NUCLEOTIDE SEQUENCE</scope>
    <source>
        <strain evidence="2">KCTC 12719</strain>
    </source>
</reference>
<organism evidence="2 3">
    <name type="scientific">Salinimicrobium marinum</name>
    <dbReference type="NCBI Taxonomy" id="680283"/>
    <lineage>
        <taxon>Bacteria</taxon>
        <taxon>Pseudomonadati</taxon>
        <taxon>Bacteroidota</taxon>
        <taxon>Flavobacteriia</taxon>
        <taxon>Flavobacteriales</taxon>
        <taxon>Flavobacteriaceae</taxon>
        <taxon>Salinimicrobium</taxon>
    </lineage>
</organism>
<dbReference type="Proteomes" id="UP000610456">
    <property type="component" value="Unassembled WGS sequence"/>
</dbReference>
<name>A0A918SAU7_9FLAO</name>
<feature type="transmembrane region" description="Helical" evidence="1">
    <location>
        <begin position="76"/>
        <end position="94"/>
    </location>
</feature>
<evidence type="ECO:0000256" key="1">
    <source>
        <dbReference type="SAM" id="Phobius"/>
    </source>
</evidence>
<proteinExistence type="predicted"/>